<protein>
    <submittedName>
        <fullName evidence="1">Nucleotidyl transferase AbiEii/AbiGii toxin family protein</fullName>
    </submittedName>
</protein>
<reference evidence="1" key="1">
    <citation type="submission" date="2022-08" db="EMBL/GenBank/DDBJ databases">
        <authorList>
            <person name="Tistechok S."/>
            <person name="Samborskyy M."/>
            <person name="Roman I."/>
        </authorList>
    </citation>
    <scope>NUCLEOTIDE SEQUENCE</scope>
    <source>
        <strain evidence="1">DSM 103496</strain>
    </source>
</reference>
<organism evidence="1 2">
    <name type="scientific">Umezawaea endophytica</name>
    <dbReference type="NCBI Taxonomy" id="1654476"/>
    <lineage>
        <taxon>Bacteria</taxon>
        <taxon>Bacillati</taxon>
        <taxon>Actinomycetota</taxon>
        <taxon>Actinomycetes</taxon>
        <taxon>Pseudonocardiales</taxon>
        <taxon>Pseudonocardiaceae</taxon>
        <taxon>Umezawaea</taxon>
    </lineage>
</organism>
<dbReference type="EMBL" id="JANYMP010000002">
    <property type="protein sequence ID" value="MCS7476047.1"/>
    <property type="molecule type" value="Genomic_DNA"/>
</dbReference>
<evidence type="ECO:0000313" key="2">
    <source>
        <dbReference type="Proteomes" id="UP001141259"/>
    </source>
</evidence>
<dbReference type="InterPro" id="IPR043519">
    <property type="entry name" value="NT_sf"/>
</dbReference>
<dbReference type="InterPro" id="IPR014942">
    <property type="entry name" value="AbiEii"/>
</dbReference>
<dbReference type="RefSeq" id="WP_259621566.1">
    <property type="nucleotide sequence ID" value="NZ_JANYMP010000002.1"/>
</dbReference>
<dbReference type="AlphaFoldDB" id="A0A9X2VH75"/>
<comment type="caution">
    <text evidence="1">The sequence shown here is derived from an EMBL/GenBank/DDBJ whole genome shotgun (WGS) entry which is preliminary data.</text>
</comment>
<dbReference type="Pfam" id="PF08843">
    <property type="entry name" value="AbiEii"/>
    <property type="match status" value="1"/>
</dbReference>
<proteinExistence type="predicted"/>
<gene>
    <name evidence="1" type="ORF">NZH93_04200</name>
</gene>
<dbReference type="GO" id="GO:0016740">
    <property type="term" value="F:transferase activity"/>
    <property type="evidence" value="ECO:0007669"/>
    <property type="project" value="UniProtKB-KW"/>
</dbReference>
<accession>A0A9X2VH75</accession>
<evidence type="ECO:0000313" key="1">
    <source>
        <dbReference type="EMBL" id="MCS7476047.1"/>
    </source>
</evidence>
<keyword evidence="2" id="KW-1185">Reference proteome</keyword>
<dbReference type="Proteomes" id="UP001141259">
    <property type="component" value="Unassembled WGS sequence"/>
</dbReference>
<dbReference type="SUPFAM" id="SSF81301">
    <property type="entry name" value="Nucleotidyltransferase"/>
    <property type="match status" value="1"/>
</dbReference>
<sequence>MTIDLRASTDFEVLRAARVLARIDDTAREAGVTYLVVGATARSLISTGLRGASPERRTRDVDIATEVESWDAFADLVRNLERHGRHEHRFIVEGTEVDVLPYGGVEQADRTIRWPDDHVMNALGLREAVDSALTVILPGDLSVKVPSIPALVLLKVFAWQDRHHDDVRDALDLRTMIEWYSSENHLDQLYDEHFATLERFDYEPTQAGAWLLGSRVPGLLDDEGVATLLRVLDDQELMGLLARDMGGHRPELLVRAVGQGVRDAAAEIKRSRPT</sequence>
<keyword evidence="1" id="KW-0808">Transferase</keyword>
<name>A0A9X2VH75_9PSEU</name>